<evidence type="ECO:0000313" key="3">
    <source>
        <dbReference type="EMBL" id="MCT7656918.1"/>
    </source>
</evidence>
<feature type="transmembrane region" description="Helical" evidence="1">
    <location>
        <begin position="106"/>
        <end position="123"/>
    </location>
</feature>
<feature type="transmembrane region" description="Helical" evidence="1">
    <location>
        <begin position="286"/>
        <end position="306"/>
    </location>
</feature>
<evidence type="ECO:0000256" key="1">
    <source>
        <dbReference type="SAM" id="Phobius"/>
    </source>
</evidence>
<dbReference type="Proteomes" id="UP001206639">
    <property type="component" value="Unassembled WGS sequence"/>
</dbReference>
<evidence type="ECO:0000313" key="4">
    <source>
        <dbReference type="Proteomes" id="UP001206639"/>
    </source>
</evidence>
<keyword evidence="3" id="KW-0012">Acyltransferase</keyword>
<keyword evidence="1" id="KW-0472">Membrane</keyword>
<reference evidence="4" key="1">
    <citation type="submission" date="2023-07" db="EMBL/GenBank/DDBJ databases">
        <authorList>
            <person name="Deng Y."/>
            <person name="Zhang Y.-Q."/>
        </authorList>
    </citation>
    <scope>NUCLEOTIDE SEQUENCE [LARGE SCALE GENOMIC DNA]</scope>
    <source>
        <strain evidence="4">CPCC 205710</strain>
    </source>
</reference>
<accession>A0ABT2M3T7</accession>
<name>A0ABT2M3T7_9MYCO</name>
<feature type="transmembrane region" description="Helical" evidence="1">
    <location>
        <begin position="195"/>
        <end position="215"/>
    </location>
</feature>
<feature type="transmembrane region" description="Helical" evidence="1">
    <location>
        <begin position="170"/>
        <end position="188"/>
    </location>
</feature>
<keyword evidence="4" id="KW-1185">Reference proteome</keyword>
<dbReference type="PANTHER" id="PTHR23028">
    <property type="entry name" value="ACETYLTRANSFERASE"/>
    <property type="match status" value="1"/>
</dbReference>
<comment type="caution">
    <text evidence="3">The sequence shown here is derived from an EMBL/GenBank/DDBJ whole genome shotgun (WGS) entry which is preliminary data.</text>
</comment>
<dbReference type="InterPro" id="IPR050879">
    <property type="entry name" value="Acyltransferase_3"/>
</dbReference>
<feature type="transmembrane region" description="Helical" evidence="1">
    <location>
        <begin position="252"/>
        <end position="274"/>
    </location>
</feature>
<dbReference type="GO" id="GO:0016746">
    <property type="term" value="F:acyltransferase activity"/>
    <property type="evidence" value="ECO:0007669"/>
    <property type="project" value="UniProtKB-KW"/>
</dbReference>
<feature type="transmembrane region" description="Helical" evidence="1">
    <location>
        <begin position="355"/>
        <end position="374"/>
    </location>
</feature>
<gene>
    <name evidence="3" type="ORF">N4S67_00625</name>
</gene>
<dbReference type="PANTHER" id="PTHR23028:SF53">
    <property type="entry name" value="ACYL_TRANSF_3 DOMAIN-CONTAINING PROTEIN"/>
    <property type="match status" value="1"/>
</dbReference>
<keyword evidence="1" id="KW-1133">Transmembrane helix</keyword>
<feature type="transmembrane region" description="Helical" evidence="1">
    <location>
        <begin position="327"/>
        <end position="349"/>
    </location>
</feature>
<dbReference type="Pfam" id="PF01757">
    <property type="entry name" value="Acyl_transf_3"/>
    <property type="match status" value="1"/>
</dbReference>
<evidence type="ECO:0000259" key="2">
    <source>
        <dbReference type="Pfam" id="PF01757"/>
    </source>
</evidence>
<keyword evidence="3" id="KW-0808">Transferase</keyword>
<feature type="transmembrane region" description="Helical" evidence="1">
    <location>
        <begin position="65"/>
        <end position="85"/>
    </location>
</feature>
<proteinExistence type="predicted"/>
<feature type="transmembrane region" description="Helical" evidence="1">
    <location>
        <begin position="227"/>
        <end position="245"/>
    </location>
</feature>
<sequence length="383" mass="42695">MTTPKGVKDLDAQGGLESVSKAERVASLTGIRAVAALLVMLTHAAYTTGKYTHGYVGLVYSRAEIGVPIFFVLSGFLLFGPWVRAAATSRPPPSVRRYAWHRLRRIMPAYAVTVVAAYLLYHFRTAGPNPGHTWEGLFRNLTLTQIYTDNYLYSFLHQGLTQMWSLAVEAAYYVALPLLAYLLLVLLCRRQWRPGLLLTGLGLLALVTPAWLVLVHTTDFLPDAARLWLPTYLAWFVGGMLLAVLQPMRARAYALVCVPLAVVSYFIVSTPIAGAPTTSPNEMWEALTKALFYAVIATLVVAPLALGDRGMYSRFLASRPMVFLGEISYEIFLIHLVTMELVMVEILRYPIYTGSMVNLFAVTFVVTVPLAWLLHRFTRVRSE</sequence>
<feature type="transmembrane region" description="Helical" evidence="1">
    <location>
        <begin position="25"/>
        <end position="45"/>
    </location>
</feature>
<protein>
    <submittedName>
        <fullName evidence="3">Acyltransferase</fullName>
    </submittedName>
</protein>
<keyword evidence="1" id="KW-0812">Transmembrane</keyword>
<dbReference type="RefSeq" id="WP_260991007.1">
    <property type="nucleotide sequence ID" value="NZ_JAODWD010000001.1"/>
</dbReference>
<feature type="domain" description="Acyltransferase 3" evidence="2">
    <location>
        <begin position="26"/>
        <end position="375"/>
    </location>
</feature>
<dbReference type="EMBL" id="JAODWD010000001">
    <property type="protein sequence ID" value="MCT7656918.1"/>
    <property type="molecule type" value="Genomic_DNA"/>
</dbReference>
<organism evidence="3 4">
    <name type="scientific">Mycobacterium deserti</name>
    <dbReference type="NCBI Taxonomy" id="2978347"/>
    <lineage>
        <taxon>Bacteria</taxon>
        <taxon>Bacillati</taxon>
        <taxon>Actinomycetota</taxon>
        <taxon>Actinomycetes</taxon>
        <taxon>Mycobacteriales</taxon>
        <taxon>Mycobacteriaceae</taxon>
        <taxon>Mycobacterium</taxon>
    </lineage>
</organism>
<dbReference type="InterPro" id="IPR002656">
    <property type="entry name" value="Acyl_transf_3_dom"/>
</dbReference>